<evidence type="ECO:0000313" key="2">
    <source>
        <dbReference type="Proteomes" id="UP000011668"/>
    </source>
</evidence>
<sequence>MTQVIRVGRNPTLFKLAYKNHLTDKTNVDGYAYMRYSIGVSAVSKTMGCSQPLDRMDVHIAEFERKVRRLNTQTIVIKTRLIRAPGSDITGYLVFEYIWGINRNILIIN</sequence>
<gene>
    <name evidence="1" type="ORF">AG1IA_06047</name>
</gene>
<dbReference type="HOGENOM" id="CLU_2185720_0_0_1"/>
<evidence type="ECO:0000313" key="1">
    <source>
        <dbReference type="EMBL" id="ELU39917.1"/>
    </source>
</evidence>
<dbReference type="EMBL" id="AFRT01001586">
    <property type="protein sequence ID" value="ELU39917.1"/>
    <property type="molecule type" value="Genomic_DNA"/>
</dbReference>
<dbReference type="Proteomes" id="UP000011668">
    <property type="component" value="Unassembled WGS sequence"/>
</dbReference>
<protein>
    <submittedName>
        <fullName evidence="1">Uncharacterized protein</fullName>
    </submittedName>
</protein>
<name>L8WSZ4_THACA</name>
<accession>L8WSZ4</accession>
<proteinExistence type="predicted"/>
<reference evidence="1 2" key="1">
    <citation type="journal article" date="2013" name="Nat. Commun.">
        <title>The evolution and pathogenic mechanisms of the rice sheath blight pathogen.</title>
        <authorList>
            <person name="Zheng A."/>
            <person name="Lin R."/>
            <person name="Xu L."/>
            <person name="Qin P."/>
            <person name="Tang C."/>
            <person name="Ai P."/>
            <person name="Zhang D."/>
            <person name="Liu Y."/>
            <person name="Sun Z."/>
            <person name="Feng H."/>
            <person name="Wang Y."/>
            <person name="Chen Y."/>
            <person name="Liang X."/>
            <person name="Fu R."/>
            <person name="Li Q."/>
            <person name="Zhang J."/>
            <person name="Yu X."/>
            <person name="Xie Z."/>
            <person name="Ding L."/>
            <person name="Guan P."/>
            <person name="Tang J."/>
            <person name="Liang Y."/>
            <person name="Wang S."/>
            <person name="Deng Q."/>
            <person name="Li S."/>
            <person name="Zhu J."/>
            <person name="Wang L."/>
            <person name="Liu H."/>
            <person name="Li P."/>
        </authorList>
    </citation>
    <scope>NUCLEOTIDE SEQUENCE [LARGE SCALE GENOMIC DNA]</scope>
    <source>
        <strain evidence="2">AG-1 IA</strain>
    </source>
</reference>
<dbReference type="AlphaFoldDB" id="L8WSZ4"/>
<keyword evidence="2" id="KW-1185">Reference proteome</keyword>
<organism evidence="1 2">
    <name type="scientific">Thanatephorus cucumeris (strain AG1-IA)</name>
    <name type="common">Rice sheath blight fungus</name>
    <name type="synonym">Rhizoctonia solani</name>
    <dbReference type="NCBI Taxonomy" id="983506"/>
    <lineage>
        <taxon>Eukaryota</taxon>
        <taxon>Fungi</taxon>
        <taxon>Dikarya</taxon>
        <taxon>Basidiomycota</taxon>
        <taxon>Agaricomycotina</taxon>
        <taxon>Agaricomycetes</taxon>
        <taxon>Cantharellales</taxon>
        <taxon>Ceratobasidiaceae</taxon>
        <taxon>Rhizoctonia</taxon>
        <taxon>Rhizoctonia solani AG-1</taxon>
    </lineage>
</organism>
<comment type="caution">
    <text evidence="1">The sequence shown here is derived from an EMBL/GenBank/DDBJ whole genome shotgun (WGS) entry which is preliminary data.</text>
</comment>